<dbReference type="PROSITE" id="PS00141">
    <property type="entry name" value="ASP_PROTEASE"/>
    <property type="match status" value="1"/>
</dbReference>
<dbReference type="InterPro" id="IPR001969">
    <property type="entry name" value="Aspartic_peptidase_AS"/>
</dbReference>
<dbReference type="EnsemblMetazoa" id="AALFPA23_018684.R27414">
    <property type="protein sequence ID" value="AALFPA23_018684.P27414"/>
    <property type="gene ID" value="AALFPA23_018684"/>
</dbReference>
<dbReference type="PROSITE" id="PS50878">
    <property type="entry name" value="RT_POL"/>
    <property type="match status" value="1"/>
</dbReference>
<evidence type="ECO:0000313" key="3">
    <source>
        <dbReference type="EnsemblMetazoa" id="AALFPA23_018684.P27414"/>
    </source>
</evidence>
<dbReference type="Gene3D" id="3.10.10.10">
    <property type="entry name" value="HIV Type 1 Reverse Transcriptase, subunit A, domain 1"/>
    <property type="match status" value="1"/>
</dbReference>
<dbReference type="InterPro" id="IPR036875">
    <property type="entry name" value="Znf_CCHC_sf"/>
</dbReference>
<feature type="domain" description="Reverse transcriptase" evidence="2">
    <location>
        <begin position="621"/>
        <end position="718"/>
    </location>
</feature>
<dbReference type="InterPro" id="IPR043128">
    <property type="entry name" value="Rev_trsase/Diguanyl_cyclase"/>
</dbReference>
<dbReference type="GeneID" id="134291972"/>
<dbReference type="PANTHER" id="PTHR37984:SF5">
    <property type="entry name" value="PROTEIN NYNRIN-LIKE"/>
    <property type="match status" value="1"/>
</dbReference>
<dbReference type="RefSeq" id="XP_062716533.1">
    <property type="nucleotide sequence ID" value="XM_062860549.1"/>
</dbReference>
<evidence type="ECO:0000259" key="2">
    <source>
        <dbReference type="PROSITE" id="PS50878"/>
    </source>
</evidence>
<feature type="compositionally biased region" description="Low complexity" evidence="1">
    <location>
        <begin position="128"/>
        <end position="140"/>
    </location>
</feature>
<protein>
    <recommendedName>
        <fullName evidence="2">Reverse transcriptase domain-containing protein</fullName>
    </recommendedName>
</protein>
<reference evidence="4" key="1">
    <citation type="journal article" date="2015" name="Proc. Natl. Acad. Sci. U.S.A.">
        <title>Genome sequence of the Asian Tiger mosquito, Aedes albopictus, reveals insights into its biology, genetics, and evolution.</title>
        <authorList>
            <person name="Chen X.G."/>
            <person name="Jiang X."/>
            <person name="Gu J."/>
            <person name="Xu M."/>
            <person name="Wu Y."/>
            <person name="Deng Y."/>
            <person name="Zhang C."/>
            <person name="Bonizzoni M."/>
            <person name="Dermauw W."/>
            <person name="Vontas J."/>
            <person name="Armbruster P."/>
            <person name="Huang X."/>
            <person name="Yang Y."/>
            <person name="Zhang H."/>
            <person name="He W."/>
            <person name="Peng H."/>
            <person name="Liu Y."/>
            <person name="Wu K."/>
            <person name="Chen J."/>
            <person name="Lirakis M."/>
            <person name="Topalis P."/>
            <person name="Van Leeuwen T."/>
            <person name="Hall A.B."/>
            <person name="Jiang X."/>
            <person name="Thorpe C."/>
            <person name="Mueller R.L."/>
            <person name="Sun C."/>
            <person name="Waterhouse R.M."/>
            <person name="Yan G."/>
            <person name="Tu Z.J."/>
            <person name="Fang X."/>
            <person name="James A.A."/>
        </authorList>
    </citation>
    <scope>NUCLEOTIDE SEQUENCE [LARGE SCALE GENOMIC DNA]</scope>
    <source>
        <strain evidence="4">Foshan</strain>
    </source>
</reference>
<feature type="region of interest" description="Disordered" evidence="1">
    <location>
        <begin position="67"/>
        <end position="94"/>
    </location>
</feature>
<organism evidence="3 4">
    <name type="scientific">Aedes albopictus</name>
    <name type="common">Asian tiger mosquito</name>
    <name type="synonym">Stegomyia albopicta</name>
    <dbReference type="NCBI Taxonomy" id="7160"/>
    <lineage>
        <taxon>Eukaryota</taxon>
        <taxon>Metazoa</taxon>
        <taxon>Ecdysozoa</taxon>
        <taxon>Arthropoda</taxon>
        <taxon>Hexapoda</taxon>
        <taxon>Insecta</taxon>
        <taxon>Pterygota</taxon>
        <taxon>Neoptera</taxon>
        <taxon>Endopterygota</taxon>
        <taxon>Diptera</taxon>
        <taxon>Nematocera</taxon>
        <taxon>Culicoidea</taxon>
        <taxon>Culicidae</taxon>
        <taxon>Culicinae</taxon>
        <taxon>Aedini</taxon>
        <taxon>Aedes</taxon>
        <taxon>Stegomyia</taxon>
    </lineage>
</organism>
<dbReference type="SUPFAM" id="SSF57756">
    <property type="entry name" value="Retrovirus zinc finger-like domains"/>
    <property type="match status" value="1"/>
</dbReference>
<dbReference type="InterPro" id="IPR043502">
    <property type="entry name" value="DNA/RNA_pol_sf"/>
</dbReference>
<dbReference type="Gene3D" id="3.30.70.270">
    <property type="match status" value="1"/>
</dbReference>
<feature type="region of interest" description="Disordered" evidence="1">
    <location>
        <begin position="115"/>
        <end position="140"/>
    </location>
</feature>
<name>A0ABM1ZHW9_AEDAL</name>
<dbReference type="InterPro" id="IPR050951">
    <property type="entry name" value="Retrovirus_Pol_polyprotein"/>
</dbReference>
<accession>A0ABM1ZHW9</accession>
<evidence type="ECO:0000256" key="1">
    <source>
        <dbReference type="SAM" id="MobiDB-lite"/>
    </source>
</evidence>
<reference evidence="3" key="2">
    <citation type="submission" date="2025-05" db="UniProtKB">
        <authorList>
            <consortium name="EnsemblMetazoa"/>
        </authorList>
    </citation>
    <scope>IDENTIFICATION</scope>
    <source>
        <strain evidence="3">Foshan</strain>
    </source>
</reference>
<proteinExistence type="predicted"/>
<dbReference type="Proteomes" id="UP000069940">
    <property type="component" value="Unassembled WGS sequence"/>
</dbReference>
<dbReference type="PANTHER" id="PTHR37984">
    <property type="entry name" value="PROTEIN CBG26694"/>
    <property type="match status" value="1"/>
</dbReference>
<sequence length="718" mass="80469">MESNGKYVRAPKAPESEWEIESIGHSDQVLLENSSSFCSATSLDDCDVDEGSERSFDSALPASIAGCKDQEDSDVIPSKNVPIEPDQTHQSTRSRLQRMDNVLCDLSKAMASIQRAEPEPFEPDQDWSTPTNSASVTTSSSVRWDNIKPFPAGVPANQMWEEWNRYIENFEIAATLSNANDPVRRSQLLFLSMGTELQGIVRAAKLRPSLKEANCYRNFVSNIGRYFQSMTDSAAEHEAFSNMKQQKSETAVAFHSRLMAKVRLCGYSPADHDRFVRAQLLKGLRNKDLVKAARTYGHDTNYIVQAATRDEAYDAEMAMTESFESSYSVHRVHRKPTIAESIKNRARPFDKVGRPEAKRFRGNRYAEQRYSQEPSRRFRCRRCHGHSHSNLPCPALNRNCNICGERGHFAAACRRARVRQLQIKSSASPTRDSRANETQYVNTLSLADVMVKCSIGSSSPILLLIDSGADVNVIGGKDWCRLKQEYESGLVNLNVIEQSNSKGICAYGTRTPMIVEASFEAQVVAIDCGMSSIKAVFHVVRNGSRSLLGRSTASDMGLLHVKTSVNNLEDVSNAKVFPKMPGIEIKFSINDSVQPVRNAYYNVPAAFREAAKKRLDEMESQDIIEKVTGAPIWISGMSAVAKGKDDFRLVVNMRGPNRAINREYFRLPLIEEMKTKLHGSKFYTKLDLSNAFYHLELHPESRELTTFLTENGMYLKAA</sequence>
<keyword evidence="4" id="KW-1185">Reference proteome</keyword>
<dbReference type="InterPro" id="IPR000477">
    <property type="entry name" value="RT_dom"/>
</dbReference>
<dbReference type="SUPFAM" id="SSF56672">
    <property type="entry name" value="DNA/RNA polymerases"/>
    <property type="match status" value="1"/>
</dbReference>
<evidence type="ECO:0000313" key="4">
    <source>
        <dbReference type="Proteomes" id="UP000069940"/>
    </source>
</evidence>
<dbReference type="Gene3D" id="4.10.60.10">
    <property type="entry name" value="Zinc finger, CCHC-type"/>
    <property type="match status" value="1"/>
</dbReference>